<dbReference type="CDD" id="cd03890">
    <property type="entry name" value="M20_pepD"/>
    <property type="match status" value="1"/>
</dbReference>
<dbReference type="GO" id="GO:0006508">
    <property type="term" value="P:proteolysis"/>
    <property type="evidence" value="ECO:0007669"/>
    <property type="project" value="UniProtKB-KW"/>
</dbReference>
<dbReference type="GO" id="GO:0046872">
    <property type="term" value="F:metal ion binding"/>
    <property type="evidence" value="ECO:0007669"/>
    <property type="project" value="UniProtKB-KW"/>
</dbReference>
<dbReference type="OrthoDB" id="9773892at2"/>
<gene>
    <name evidence="19" type="ORF">BS1321_15775</name>
</gene>
<accession>A0A223EJ41</accession>
<comment type="cofactor">
    <cofactor evidence="2">
        <name>Zn(2+)</name>
        <dbReference type="ChEBI" id="CHEBI:29105"/>
    </cofactor>
</comment>
<dbReference type="NCBIfam" id="TIGR01893">
    <property type="entry name" value="aa-his-dipept"/>
    <property type="match status" value="1"/>
</dbReference>
<comment type="similarity">
    <text evidence="12">Belongs to the peptidase M20C family.</text>
</comment>
<evidence type="ECO:0000256" key="2">
    <source>
        <dbReference type="ARBA" id="ARBA00001947"/>
    </source>
</evidence>
<dbReference type="FunFam" id="3.40.630.10:FF:000072">
    <property type="entry name" value="Aminoacyl-histidine dipeptidase"/>
    <property type="match status" value="1"/>
</dbReference>
<organism evidence="19 20">
    <name type="scientific">Peribacillus simplex NBRC 15720 = DSM 1321</name>
    <dbReference type="NCBI Taxonomy" id="1349754"/>
    <lineage>
        <taxon>Bacteria</taxon>
        <taxon>Bacillati</taxon>
        <taxon>Bacillota</taxon>
        <taxon>Bacilli</taxon>
        <taxon>Bacillales</taxon>
        <taxon>Bacillaceae</taxon>
        <taxon>Peribacillus</taxon>
    </lineage>
</organism>
<evidence type="ECO:0000256" key="17">
    <source>
        <dbReference type="ARBA" id="ARBA00078074"/>
    </source>
</evidence>
<feature type="domain" description="Peptidase M20 dimerisation" evidence="18">
    <location>
        <begin position="210"/>
        <end position="294"/>
    </location>
</feature>
<reference evidence="19 20" key="1">
    <citation type="submission" date="2016-10" db="EMBL/GenBank/DDBJ databases">
        <title>The whole genome sequencing and assembly of Bacillus simplex DSM 1321 strain.</title>
        <authorList>
            <person name="Park M.-K."/>
            <person name="Lee Y.-J."/>
            <person name="Yi H."/>
            <person name="Bahn Y.-S."/>
            <person name="Kim J.F."/>
            <person name="Lee D.-W."/>
        </authorList>
    </citation>
    <scope>NUCLEOTIDE SEQUENCE [LARGE SCALE GENOMIC DNA]</scope>
    <source>
        <strain evidence="19 20">DSM 1321</strain>
    </source>
</reference>
<evidence type="ECO:0000256" key="12">
    <source>
        <dbReference type="ARBA" id="ARBA00061423"/>
    </source>
</evidence>
<evidence type="ECO:0000256" key="1">
    <source>
        <dbReference type="ARBA" id="ARBA00001941"/>
    </source>
</evidence>
<dbReference type="EMBL" id="CP017704">
    <property type="protein sequence ID" value="ASS95240.1"/>
    <property type="molecule type" value="Genomic_DNA"/>
</dbReference>
<dbReference type="AlphaFoldDB" id="A0A223EJ41"/>
<proteinExistence type="inferred from homology"/>
<evidence type="ECO:0000256" key="11">
    <source>
        <dbReference type="ARBA" id="ARBA00044252"/>
    </source>
</evidence>
<dbReference type="PIRSF" id="PIRSF016599">
    <property type="entry name" value="Xaa-His_dipept"/>
    <property type="match status" value="1"/>
</dbReference>
<evidence type="ECO:0000256" key="15">
    <source>
        <dbReference type="ARBA" id="ARBA00076004"/>
    </source>
</evidence>
<comment type="cofactor">
    <cofactor evidence="1">
        <name>Co(2+)</name>
        <dbReference type="ChEBI" id="CHEBI:48828"/>
    </cofactor>
</comment>
<dbReference type="Pfam" id="PF01546">
    <property type="entry name" value="Peptidase_M20"/>
    <property type="match status" value="1"/>
</dbReference>
<keyword evidence="8" id="KW-0170">Cobalt</keyword>
<evidence type="ECO:0000256" key="8">
    <source>
        <dbReference type="ARBA" id="ARBA00023285"/>
    </source>
</evidence>
<evidence type="ECO:0000256" key="13">
    <source>
        <dbReference type="ARBA" id="ARBA00071271"/>
    </source>
</evidence>
<dbReference type="EC" id="3.4.13.18" evidence="10"/>
<keyword evidence="4" id="KW-0479">Metal-binding</keyword>
<dbReference type="FunFam" id="3.40.630.10:FF:000015">
    <property type="entry name" value="Aminoacyl-histidine dipeptidase PepD"/>
    <property type="match status" value="1"/>
</dbReference>
<evidence type="ECO:0000256" key="3">
    <source>
        <dbReference type="ARBA" id="ARBA00022670"/>
    </source>
</evidence>
<evidence type="ECO:0000259" key="18">
    <source>
        <dbReference type="Pfam" id="PF07687"/>
    </source>
</evidence>
<dbReference type="PANTHER" id="PTHR43501:SF1">
    <property type="entry name" value="CYTOSOL NON-SPECIFIC DIPEPTIDASE"/>
    <property type="match status" value="1"/>
</dbReference>
<evidence type="ECO:0000313" key="19">
    <source>
        <dbReference type="EMBL" id="ASS95240.1"/>
    </source>
</evidence>
<dbReference type="InterPro" id="IPR002933">
    <property type="entry name" value="Peptidase_M20"/>
</dbReference>
<evidence type="ECO:0000256" key="16">
    <source>
        <dbReference type="ARBA" id="ARBA00077688"/>
    </source>
</evidence>
<dbReference type="InterPro" id="IPR011650">
    <property type="entry name" value="Peptidase_M20_dimer"/>
</dbReference>
<dbReference type="GeneID" id="56474221"/>
<dbReference type="GO" id="GO:0070573">
    <property type="term" value="F:metallodipeptidase activity"/>
    <property type="evidence" value="ECO:0007669"/>
    <property type="project" value="TreeGrafter"/>
</dbReference>
<evidence type="ECO:0000256" key="10">
    <source>
        <dbReference type="ARBA" id="ARBA00038976"/>
    </source>
</evidence>
<sequence length="488" mass="54035">MYNTLEELSSHPVFHYFAAISQIPRGSANEKAISDYLVRFAKDRSLEVTQDEALNVIIKKPATIGYESAPTVIIQGHMDMVCEKNKGTLHDFEKDPLQLRIVGDMLYATDTTLGADNGIAVAYALALLDANDIPHPSLEIVITTEEETTMNGALAVDPAHFKGKMLINIDSEEDGKLLVSSAGGIRVRQILPIGRESASIVDAASYNIRIKGLKGGHSGMSIHKERGNSNKLLGRVLHELTTDFPCFIQQMNGGLKGNAIPREAEATVLIHAEDVQKIKERLQQWEDTFKNELQSSDPEVSIRFEKIETISSNVFSKDTVTKATSSLLVIPHGVLGMSMGIEGLVESSTNLGVVTTNETEMIFESEIRSSVKSIKYNMVKQAKAIADMLGCELLVDADYPEWPYNPDSKLKKLFEETYKEKYQVDIEIIAVHAGIECGVFIDKIPGLDTVSIGPDMFSVHTPEEHLSIPSTINNWEYFVYTLKRMKDL</sequence>
<dbReference type="PRINTS" id="PR00934">
    <property type="entry name" value="XHISDIPTASE"/>
</dbReference>
<dbReference type="GO" id="GO:0005829">
    <property type="term" value="C:cytosol"/>
    <property type="evidence" value="ECO:0007669"/>
    <property type="project" value="TreeGrafter"/>
</dbReference>
<protein>
    <recommendedName>
        <fullName evidence="13">Cytosol non-specific dipeptidase</fullName>
        <ecNumber evidence="10">3.4.13.18</ecNumber>
    </recommendedName>
    <alternativeName>
        <fullName evidence="16">Aminoacyl-histidine dipeptidase</fullName>
    </alternativeName>
    <alternativeName>
        <fullName evidence="15">Beta-alanyl-histidine dipeptidase</fullName>
    </alternativeName>
    <alternativeName>
        <fullName evidence="14">Carnosinase</fullName>
    </alternativeName>
    <alternativeName>
        <fullName evidence="11">Peptidase D</fullName>
    </alternativeName>
    <alternativeName>
        <fullName evidence="17">Xaa-His dipeptidase</fullName>
    </alternativeName>
</protein>
<dbReference type="Gene3D" id="3.40.630.10">
    <property type="entry name" value="Zn peptidases"/>
    <property type="match status" value="2"/>
</dbReference>
<dbReference type="PANTHER" id="PTHR43501">
    <property type="entry name" value="CYTOSOL NON-SPECIFIC DIPEPTIDASE"/>
    <property type="match status" value="1"/>
</dbReference>
<dbReference type="Pfam" id="PF07687">
    <property type="entry name" value="M20_dimer"/>
    <property type="match status" value="1"/>
</dbReference>
<evidence type="ECO:0000256" key="5">
    <source>
        <dbReference type="ARBA" id="ARBA00022801"/>
    </source>
</evidence>
<evidence type="ECO:0000256" key="14">
    <source>
        <dbReference type="ARBA" id="ARBA00075285"/>
    </source>
</evidence>
<evidence type="ECO:0000256" key="6">
    <source>
        <dbReference type="ARBA" id="ARBA00022833"/>
    </source>
</evidence>
<dbReference type="SUPFAM" id="SSF53187">
    <property type="entry name" value="Zn-dependent exopeptidases"/>
    <property type="match status" value="1"/>
</dbReference>
<keyword evidence="6" id="KW-0862">Zinc</keyword>
<keyword evidence="7" id="KW-0482">Metalloprotease</keyword>
<evidence type="ECO:0000256" key="9">
    <source>
        <dbReference type="ARBA" id="ARBA00036421"/>
    </source>
</evidence>
<dbReference type="RefSeq" id="WP_063236321.1">
    <property type="nucleotide sequence ID" value="NZ_BCVO01000046.1"/>
</dbReference>
<dbReference type="Proteomes" id="UP000214618">
    <property type="component" value="Chromosome"/>
</dbReference>
<name>A0A223EJ41_9BACI</name>
<evidence type="ECO:0000256" key="7">
    <source>
        <dbReference type="ARBA" id="ARBA00023049"/>
    </source>
</evidence>
<comment type="catalytic activity">
    <reaction evidence="9">
        <text>Hydrolysis of dipeptides, preferentially hydrophobic dipeptides including prolyl amino acids.</text>
        <dbReference type="EC" id="3.4.13.18"/>
    </reaction>
</comment>
<evidence type="ECO:0000256" key="4">
    <source>
        <dbReference type="ARBA" id="ARBA00022723"/>
    </source>
</evidence>
<keyword evidence="5" id="KW-0378">Hydrolase</keyword>
<evidence type="ECO:0000313" key="20">
    <source>
        <dbReference type="Proteomes" id="UP000214618"/>
    </source>
</evidence>
<dbReference type="InterPro" id="IPR001160">
    <property type="entry name" value="Peptidase_M20C"/>
</dbReference>
<keyword evidence="3" id="KW-0645">Protease</keyword>